<dbReference type="SMART" id="SM00320">
    <property type="entry name" value="WD40"/>
    <property type="match status" value="5"/>
</dbReference>
<dbReference type="PANTHER" id="PTHR12442">
    <property type="entry name" value="DYNEIN INTERMEDIATE CHAIN"/>
    <property type="match status" value="1"/>
</dbReference>
<evidence type="ECO:0000256" key="9">
    <source>
        <dbReference type="ARBA" id="ARBA00024190"/>
    </source>
</evidence>
<dbReference type="InterPro" id="IPR015943">
    <property type="entry name" value="WD40/YVTN_repeat-like_dom_sf"/>
</dbReference>
<evidence type="ECO:0000256" key="7">
    <source>
        <dbReference type="ARBA" id="ARBA00023212"/>
    </source>
</evidence>
<keyword evidence="6" id="KW-0969">Cilium</keyword>
<dbReference type="Proteomes" id="UP000242188">
    <property type="component" value="Unassembled WGS sequence"/>
</dbReference>
<dbReference type="GO" id="GO:0120293">
    <property type="term" value="C:dynein axonemal particle"/>
    <property type="evidence" value="ECO:0007669"/>
    <property type="project" value="UniProtKB-SubCell"/>
</dbReference>
<dbReference type="OrthoDB" id="10259804at2759"/>
<feature type="region of interest" description="Disordered" evidence="13">
    <location>
        <begin position="151"/>
        <end position="170"/>
    </location>
</feature>
<dbReference type="InterPro" id="IPR050687">
    <property type="entry name" value="Dynein_IC"/>
</dbReference>
<keyword evidence="15" id="KW-1185">Reference proteome</keyword>
<evidence type="ECO:0000256" key="5">
    <source>
        <dbReference type="ARBA" id="ARBA00022846"/>
    </source>
</evidence>
<dbReference type="GO" id="GO:0005858">
    <property type="term" value="C:axonemal dynein complex"/>
    <property type="evidence" value="ECO:0007669"/>
    <property type="project" value="TreeGrafter"/>
</dbReference>
<dbReference type="EMBL" id="NEDP02003363">
    <property type="protein sequence ID" value="OWF48843.1"/>
    <property type="molecule type" value="Genomic_DNA"/>
</dbReference>
<dbReference type="InterPro" id="IPR036322">
    <property type="entry name" value="WD40_repeat_dom_sf"/>
</dbReference>
<feature type="region of interest" description="Disordered" evidence="13">
    <location>
        <begin position="1"/>
        <end position="82"/>
    </location>
</feature>
<name>A0A210QJC3_MIZYE</name>
<evidence type="ECO:0000256" key="3">
    <source>
        <dbReference type="ARBA" id="ARBA00022574"/>
    </source>
</evidence>
<reference evidence="14 15" key="1">
    <citation type="journal article" date="2017" name="Nat. Ecol. Evol.">
        <title>Scallop genome provides insights into evolution of bilaterian karyotype and development.</title>
        <authorList>
            <person name="Wang S."/>
            <person name="Zhang J."/>
            <person name="Jiao W."/>
            <person name="Li J."/>
            <person name="Xun X."/>
            <person name="Sun Y."/>
            <person name="Guo X."/>
            <person name="Huan P."/>
            <person name="Dong B."/>
            <person name="Zhang L."/>
            <person name="Hu X."/>
            <person name="Sun X."/>
            <person name="Wang J."/>
            <person name="Zhao C."/>
            <person name="Wang Y."/>
            <person name="Wang D."/>
            <person name="Huang X."/>
            <person name="Wang R."/>
            <person name="Lv J."/>
            <person name="Li Y."/>
            <person name="Zhang Z."/>
            <person name="Liu B."/>
            <person name="Lu W."/>
            <person name="Hui Y."/>
            <person name="Liang J."/>
            <person name="Zhou Z."/>
            <person name="Hou R."/>
            <person name="Li X."/>
            <person name="Liu Y."/>
            <person name="Li H."/>
            <person name="Ning X."/>
            <person name="Lin Y."/>
            <person name="Zhao L."/>
            <person name="Xing Q."/>
            <person name="Dou J."/>
            <person name="Li Y."/>
            <person name="Mao J."/>
            <person name="Guo H."/>
            <person name="Dou H."/>
            <person name="Li T."/>
            <person name="Mu C."/>
            <person name="Jiang W."/>
            <person name="Fu Q."/>
            <person name="Fu X."/>
            <person name="Miao Y."/>
            <person name="Liu J."/>
            <person name="Yu Q."/>
            <person name="Li R."/>
            <person name="Liao H."/>
            <person name="Li X."/>
            <person name="Kong Y."/>
            <person name="Jiang Z."/>
            <person name="Chourrout D."/>
            <person name="Li R."/>
            <person name="Bao Z."/>
        </authorList>
    </citation>
    <scope>NUCLEOTIDE SEQUENCE [LARGE SCALE GENOMIC DNA]</scope>
    <source>
        <strain evidence="14 15">PY_sf001</strain>
    </source>
</reference>
<evidence type="ECO:0000256" key="10">
    <source>
        <dbReference type="ARBA" id="ARBA00040002"/>
    </source>
</evidence>
<evidence type="ECO:0000256" key="12">
    <source>
        <dbReference type="PROSITE-ProRule" id="PRU00221"/>
    </source>
</evidence>
<feature type="compositionally biased region" description="Acidic residues" evidence="13">
    <location>
        <begin position="835"/>
        <end position="845"/>
    </location>
</feature>
<dbReference type="Pfam" id="PF00400">
    <property type="entry name" value="WD40"/>
    <property type="match status" value="2"/>
</dbReference>
<organism evidence="14 15">
    <name type="scientific">Mizuhopecten yessoensis</name>
    <name type="common">Japanese scallop</name>
    <name type="synonym">Patinopecten yessoensis</name>
    <dbReference type="NCBI Taxonomy" id="6573"/>
    <lineage>
        <taxon>Eukaryota</taxon>
        <taxon>Metazoa</taxon>
        <taxon>Spiralia</taxon>
        <taxon>Lophotrochozoa</taxon>
        <taxon>Mollusca</taxon>
        <taxon>Bivalvia</taxon>
        <taxon>Autobranchia</taxon>
        <taxon>Pteriomorphia</taxon>
        <taxon>Pectinida</taxon>
        <taxon>Pectinoidea</taxon>
        <taxon>Pectinidae</taxon>
        <taxon>Mizuhopecten</taxon>
    </lineage>
</organism>
<keyword evidence="2" id="KW-0963">Cytoplasm</keyword>
<dbReference type="PROSITE" id="PS50294">
    <property type="entry name" value="WD_REPEATS_REGION"/>
    <property type="match status" value="1"/>
</dbReference>
<keyword evidence="8" id="KW-0966">Cell projection</keyword>
<evidence type="ECO:0000256" key="1">
    <source>
        <dbReference type="ARBA" id="ARBA00004611"/>
    </source>
</evidence>
<feature type="repeat" description="WD" evidence="12">
    <location>
        <begin position="723"/>
        <end position="757"/>
    </location>
</feature>
<evidence type="ECO:0000256" key="11">
    <source>
        <dbReference type="ARBA" id="ARBA00041557"/>
    </source>
</evidence>
<dbReference type="PANTHER" id="PTHR12442:SF12">
    <property type="entry name" value="DYNEIN AXONEMAL INTERMEDIATE CHAIN 4"/>
    <property type="match status" value="1"/>
</dbReference>
<dbReference type="FunFam" id="2.130.10.10:FF:001248">
    <property type="entry name" value="WD repeat domain 78"/>
    <property type="match status" value="1"/>
</dbReference>
<proteinExistence type="predicted"/>
<keyword evidence="4" id="KW-0677">Repeat</keyword>
<comment type="subcellular location">
    <subcellularLocation>
        <location evidence="1">Cytoplasm</location>
        <location evidence="1">Cytoskeleton</location>
        <location evidence="1">Flagellum axoneme</location>
    </subcellularLocation>
    <subcellularLocation>
        <location evidence="9">Dynein axonemal particle</location>
    </subcellularLocation>
</comment>
<keyword evidence="5" id="KW-0282">Flagellum</keyword>
<dbReference type="PROSITE" id="PS50082">
    <property type="entry name" value="WD_REPEATS_2"/>
    <property type="match status" value="2"/>
</dbReference>
<feature type="compositionally biased region" description="Polar residues" evidence="13">
    <location>
        <begin position="21"/>
        <end position="37"/>
    </location>
</feature>
<evidence type="ECO:0000256" key="4">
    <source>
        <dbReference type="ARBA" id="ARBA00022737"/>
    </source>
</evidence>
<feature type="compositionally biased region" description="Polar residues" evidence="13">
    <location>
        <begin position="46"/>
        <end position="62"/>
    </location>
</feature>
<accession>A0A210QJC3</accession>
<feature type="compositionally biased region" description="Basic and acidic residues" evidence="13">
    <location>
        <begin position="315"/>
        <end position="325"/>
    </location>
</feature>
<dbReference type="InterPro" id="IPR001680">
    <property type="entry name" value="WD40_rpt"/>
</dbReference>
<gene>
    <name evidence="14" type="ORF">KP79_PYT08769</name>
</gene>
<dbReference type="GO" id="GO:0045503">
    <property type="term" value="F:dynein light chain binding"/>
    <property type="evidence" value="ECO:0007669"/>
    <property type="project" value="TreeGrafter"/>
</dbReference>
<dbReference type="GO" id="GO:0003341">
    <property type="term" value="P:cilium movement"/>
    <property type="evidence" value="ECO:0007669"/>
    <property type="project" value="TreeGrafter"/>
</dbReference>
<dbReference type="Gene3D" id="2.130.10.10">
    <property type="entry name" value="YVTN repeat-like/Quinoprotein amine dehydrogenase"/>
    <property type="match status" value="2"/>
</dbReference>
<feature type="region of interest" description="Disordered" evidence="13">
    <location>
        <begin position="294"/>
        <end position="366"/>
    </location>
</feature>
<evidence type="ECO:0000256" key="8">
    <source>
        <dbReference type="ARBA" id="ARBA00023273"/>
    </source>
</evidence>
<dbReference type="STRING" id="6573.A0A210QJC3"/>
<evidence type="ECO:0000313" key="15">
    <source>
        <dbReference type="Proteomes" id="UP000242188"/>
    </source>
</evidence>
<dbReference type="SUPFAM" id="SSF50978">
    <property type="entry name" value="WD40 repeat-like"/>
    <property type="match status" value="1"/>
</dbReference>
<feature type="region of interest" description="Disordered" evidence="13">
    <location>
        <begin position="826"/>
        <end position="845"/>
    </location>
</feature>
<keyword evidence="3 12" id="KW-0853">WD repeat</keyword>
<evidence type="ECO:0000256" key="13">
    <source>
        <dbReference type="SAM" id="MobiDB-lite"/>
    </source>
</evidence>
<dbReference type="GO" id="GO:0045504">
    <property type="term" value="F:dynein heavy chain binding"/>
    <property type="evidence" value="ECO:0007669"/>
    <property type="project" value="TreeGrafter"/>
</dbReference>
<evidence type="ECO:0000313" key="14">
    <source>
        <dbReference type="EMBL" id="OWF48843.1"/>
    </source>
</evidence>
<comment type="caution">
    <text evidence="14">The sequence shown here is derived from an EMBL/GenBank/DDBJ whole genome shotgun (WGS) entry which is preliminary data.</text>
</comment>
<feature type="compositionally biased region" description="Polar residues" evidence="13">
    <location>
        <begin position="349"/>
        <end position="366"/>
    </location>
</feature>
<protein>
    <recommendedName>
        <fullName evidence="10">Dynein axonemal intermediate chain 4</fullName>
    </recommendedName>
    <alternativeName>
        <fullName evidence="11">WD repeat-containing protein 78</fullName>
    </alternativeName>
</protein>
<evidence type="ECO:0000256" key="2">
    <source>
        <dbReference type="ARBA" id="ARBA00022490"/>
    </source>
</evidence>
<feature type="repeat" description="WD" evidence="12">
    <location>
        <begin position="680"/>
        <end position="722"/>
    </location>
</feature>
<sequence>MSTSKSKKPNYLAQPGGSGQGASTASRKGNLAGSVSKSKYGGNTGVYGSTRSRSNILSSASRKSMAAREAEKASMAGKPPVQVIDEGGNDVTPIPLLSHDHTTVKKNQSNILDSSVGTPTDLMSQASIYNTANVTASTFGGGPFTRSVFSQSQGTGTDSMMGGDDEITEPSSEQTAWADIRHKREEVKETLTEADLEKEVDLTLTETETIWLLDLPTICVSTESDEAAGIKKRTETYQELIRSRVGNDRYMERGMNTFNEPPKFKTIQTNKIAYNDVGITATTWDMYDTYDEQDKENKENDDGGEEEGTISRPTSPKDGDSKEETGSQTTSQDKPVLTREGSTVKIGSATAQSIQSRAESRATMSSMAGSESIFASRETGVSSMPTDLIALEEDKILKAENFKRDLFIMERVINLNTYQPKQASYRGFDIVPDIDSTSETANPTQQISVADMGPNVDRLWAYSCPMTKGRNVSCMTWNKLNPDLIAIGYGQFEFSNQKSGLICCWSLKNPEFPERVYTCKEGVTAIDFSRSNPNLLAVGLYDGGVAIYNVKSTQDEPIVDSFHLAGKHTAPVWHIRWIEKERGSGDERTEVLVSISTDGRVTQWSIRKGFESYDLMRLKRMPTRMGGKKEKKGEAFISRHAGGLCFDFHSRDANIYLAGTEEGHIHKCSCSYNEQYLDSYTGHNGPVYKMEWSPFVNDIFLSCSADWSIRLWHQERNKPILSFFSLNKSVYDVTWSPRSSTVFACVNEGRVEVWDLSLSTLDPQIVSNPSSGAKQTAVTFAKNSECILVGDSEGQVTVYELRCMPEPPENQAEALNNVIKASLASQLQSETAEAKEDEEGADGDD</sequence>
<evidence type="ECO:0000256" key="6">
    <source>
        <dbReference type="ARBA" id="ARBA00023069"/>
    </source>
</evidence>
<keyword evidence="7" id="KW-0206">Cytoskeleton</keyword>
<dbReference type="AlphaFoldDB" id="A0A210QJC3"/>